<sequence length="260" mass="28167">MESITEKDIFLSDLNNGKAKETHLSAEKSKRSKLWRTFINIKTFAIIAGVANIPVYSASLLLSSQLTSIEKHFGISSSKSAGLISANEIGFLITVLPFGYVFKDSNKPFILAIANIGSAIACFVCTLPYFFLQVPETNQNWNATSASSLAPLLPCMNINASGHANSTCTTEKGETRSATAAYALIFIGMILGGICKAVRSPLIACYIDDNINKAYIGGYMSLMSACHVIGFVIAFTLGGYFSQIYVTLQDTYLTPMDSKW</sequence>
<keyword evidence="2" id="KW-1015">Disulfide bond</keyword>
<feature type="transmembrane region" description="Helical" evidence="3">
    <location>
        <begin position="38"/>
        <end position="62"/>
    </location>
</feature>
<feature type="transmembrane region" description="Helical" evidence="3">
    <location>
        <begin position="82"/>
        <end position="102"/>
    </location>
</feature>
<keyword evidence="3" id="KW-1133">Transmembrane helix</keyword>
<dbReference type="GO" id="GO:0043252">
    <property type="term" value="P:sodium-independent organic anion transport"/>
    <property type="evidence" value="ECO:0007669"/>
    <property type="project" value="TreeGrafter"/>
</dbReference>
<comment type="subcellular location">
    <subcellularLocation>
        <location evidence="1">Membrane</location>
        <topology evidence="1">Multi-pass membrane protein</topology>
    </subcellularLocation>
</comment>
<organism evidence="5">
    <name type="scientific">Octopus bimaculoides</name>
    <name type="common">California two-spotted octopus</name>
    <dbReference type="NCBI Taxonomy" id="37653"/>
    <lineage>
        <taxon>Eukaryota</taxon>
        <taxon>Metazoa</taxon>
        <taxon>Spiralia</taxon>
        <taxon>Lophotrochozoa</taxon>
        <taxon>Mollusca</taxon>
        <taxon>Cephalopoda</taxon>
        <taxon>Coleoidea</taxon>
        <taxon>Octopodiformes</taxon>
        <taxon>Octopoda</taxon>
        <taxon>Incirrata</taxon>
        <taxon>Octopodidae</taxon>
        <taxon>Octopus</taxon>
    </lineage>
</organism>
<proteinExistence type="predicted"/>
<evidence type="ECO:0000256" key="3">
    <source>
        <dbReference type="SAM" id="Phobius"/>
    </source>
</evidence>
<keyword evidence="3" id="KW-0472">Membrane</keyword>
<dbReference type="InterPro" id="IPR020846">
    <property type="entry name" value="MFS_dom"/>
</dbReference>
<evidence type="ECO:0000313" key="5">
    <source>
        <dbReference type="EMBL" id="KOF86946.1"/>
    </source>
</evidence>
<dbReference type="PANTHER" id="PTHR11388:SF157">
    <property type="entry name" value="SOLUTE CARRIER ORGANIC ANION TRANSPORTER FAMILY MEMBER 2A1-LIKE"/>
    <property type="match status" value="1"/>
</dbReference>
<dbReference type="GO" id="GO:0016323">
    <property type="term" value="C:basolateral plasma membrane"/>
    <property type="evidence" value="ECO:0007669"/>
    <property type="project" value="TreeGrafter"/>
</dbReference>
<gene>
    <name evidence="5" type="ORF">OCBIM_22017749mg</name>
</gene>
<evidence type="ECO:0000256" key="2">
    <source>
        <dbReference type="ARBA" id="ARBA00023157"/>
    </source>
</evidence>
<dbReference type="Pfam" id="PF03137">
    <property type="entry name" value="OATP"/>
    <property type="match status" value="1"/>
</dbReference>
<evidence type="ECO:0000256" key="1">
    <source>
        <dbReference type="ARBA" id="ARBA00004141"/>
    </source>
</evidence>
<feature type="non-terminal residue" evidence="5">
    <location>
        <position position="260"/>
    </location>
</feature>
<dbReference type="PANTHER" id="PTHR11388">
    <property type="entry name" value="ORGANIC ANION TRANSPORTER"/>
    <property type="match status" value="1"/>
</dbReference>
<dbReference type="OrthoDB" id="6149675at2759"/>
<evidence type="ECO:0000259" key="4">
    <source>
        <dbReference type="PROSITE" id="PS50850"/>
    </source>
</evidence>
<protein>
    <recommendedName>
        <fullName evidence="4">Major facilitator superfamily (MFS) profile domain-containing protein</fullName>
    </recommendedName>
</protein>
<dbReference type="GO" id="GO:0015347">
    <property type="term" value="F:sodium-independent organic anion transmembrane transporter activity"/>
    <property type="evidence" value="ECO:0007669"/>
    <property type="project" value="TreeGrafter"/>
</dbReference>
<reference evidence="5" key="1">
    <citation type="submission" date="2015-07" db="EMBL/GenBank/DDBJ databases">
        <title>MeaNS - Measles Nucleotide Surveillance Program.</title>
        <authorList>
            <person name="Tran T."/>
            <person name="Druce J."/>
        </authorList>
    </citation>
    <scope>NUCLEOTIDE SEQUENCE</scope>
    <source>
        <strain evidence="5">UCB-OBI-ISO-001</strain>
        <tissue evidence="5">Gonad</tissue>
    </source>
</reference>
<dbReference type="EMBL" id="KQ418537">
    <property type="protein sequence ID" value="KOF86946.1"/>
    <property type="molecule type" value="Genomic_DNA"/>
</dbReference>
<dbReference type="InterPro" id="IPR004156">
    <property type="entry name" value="OATP"/>
</dbReference>
<name>A0A0L8HCC3_OCTBM</name>
<dbReference type="PROSITE" id="PS50850">
    <property type="entry name" value="MFS"/>
    <property type="match status" value="1"/>
</dbReference>
<feature type="transmembrane region" description="Helical" evidence="3">
    <location>
        <begin position="180"/>
        <end position="198"/>
    </location>
</feature>
<dbReference type="InterPro" id="IPR036259">
    <property type="entry name" value="MFS_trans_sf"/>
</dbReference>
<dbReference type="Gene3D" id="1.20.1250.20">
    <property type="entry name" value="MFS general substrate transporter like domains"/>
    <property type="match status" value="1"/>
</dbReference>
<dbReference type="AlphaFoldDB" id="A0A0L8HCC3"/>
<feature type="transmembrane region" description="Helical" evidence="3">
    <location>
        <begin position="109"/>
        <end position="131"/>
    </location>
</feature>
<feature type="transmembrane region" description="Helical" evidence="3">
    <location>
        <begin position="219"/>
        <end position="241"/>
    </location>
</feature>
<feature type="domain" description="Major facilitator superfamily (MFS) profile" evidence="4">
    <location>
        <begin position="43"/>
        <end position="260"/>
    </location>
</feature>
<dbReference type="SUPFAM" id="SSF103473">
    <property type="entry name" value="MFS general substrate transporter"/>
    <property type="match status" value="1"/>
</dbReference>
<keyword evidence="3" id="KW-0812">Transmembrane</keyword>
<accession>A0A0L8HCC3</accession>